<dbReference type="InterPro" id="IPR043519">
    <property type="entry name" value="NT_sf"/>
</dbReference>
<evidence type="ECO:0000259" key="1">
    <source>
        <dbReference type="Pfam" id="PF04607"/>
    </source>
</evidence>
<dbReference type="RefSeq" id="WP_214171273.1">
    <property type="nucleotide sequence ID" value="NZ_JAHCVJ010000003.1"/>
</dbReference>
<dbReference type="SUPFAM" id="SSF81301">
    <property type="entry name" value="Nucleotidyltransferase"/>
    <property type="match status" value="1"/>
</dbReference>
<dbReference type="Proteomes" id="UP000811899">
    <property type="component" value="Unassembled WGS sequence"/>
</dbReference>
<protein>
    <recommendedName>
        <fullName evidence="1">RelA/SpoT domain-containing protein</fullName>
    </recommendedName>
</protein>
<feature type="domain" description="RelA/SpoT" evidence="1">
    <location>
        <begin position="69"/>
        <end position="205"/>
    </location>
</feature>
<dbReference type="Gene3D" id="3.30.460.10">
    <property type="entry name" value="Beta Polymerase, domain 2"/>
    <property type="match status" value="1"/>
</dbReference>
<evidence type="ECO:0000313" key="3">
    <source>
        <dbReference type="Proteomes" id="UP000811899"/>
    </source>
</evidence>
<evidence type="ECO:0000313" key="2">
    <source>
        <dbReference type="EMBL" id="MBT0664502.1"/>
    </source>
</evidence>
<accession>A0AAW4L2S0</accession>
<dbReference type="InterPro" id="IPR007685">
    <property type="entry name" value="RelA_SpoT"/>
</dbReference>
<dbReference type="EMBL" id="JAHCVJ010000003">
    <property type="protein sequence ID" value="MBT0664502.1"/>
    <property type="molecule type" value="Genomic_DNA"/>
</dbReference>
<gene>
    <name evidence="2" type="ORF">KI809_09340</name>
</gene>
<comment type="caution">
    <text evidence="2">The sequence shown here is derived from an EMBL/GenBank/DDBJ whole genome shotgun (WGS) entry which is preliminary data.</text>
</comment>
<name>A0AAW4L2S0_9BACT</name>
<keyword evidence="3" id="KW-1185">Reference proteome</keyword>
<dbReference type="Pfam" id="PF04607">
    <property type="entry name" value="RelA_SpoT"/>
    <property type="match status" value="1"/>
</dbReference>
<dbReference type="AlphaFoldDB" id="A0AAW4L2S0"/>
<dbReference type="GO" id="GO:0015969">
    <property type="term" value="P:guanosine tetraphosphate metabolic process"/>
    <property type="evidence" value="ECO:0007669"/>
    <property type="project" value="InterPro"/>
</dbReference>
<organism evidence="2 3">
    <name type="scientific">Geoanaerobacter pelophilus</name>
    <dbReference type="NCBI Taxonomy" id="60036"/>
    <lineage>
        <taxon>Bacteria</taxon>
        <taxon>Pseudomonadati</taxon>
        <taxon>Thermodesulfobacteriota</taxon>
        <taxon>Desulfuromonadia</taxon>
        <taxon>Geobacterales</taxon>
        <taxon>Geobacteraceae</taxon>
        <taxon>Geoanaerobacter</taxon>
    </lineage>
</organism>
<reference evidence="2 3" key="1">
    <citation type="submission" date="2021-05" db="EMBL/GenBank/DDBJ databases">
        <title>The draft genome of Geobacter pelophilus DSM 12255.</title>
        <authorList>
            <person name="Xu Z."/>
            <person name="Masuda Y."/>
            <person name="Itoh H."/>
            <person name="Senoo K."/>
        </authorList>
    </citation>
    <scope>NUCLEOTIDE SEQUENCE [LARGE SCALE GENOMIC DNA]</scope>
    <source>
        <strain evidence="2 3">DSM 12255</strain>
    </source>
</reference>
<proteinExistence type="predicted"/>
<sequence>MPDIIDNSVSILEQVISYYKTGAIKNELDTIANNIKTDLASILDDNASKFDLIISNSVATKKLYSIVYRIKDPVSLSEKFIRKSDGLKFIVDSALASCDDVMHKPEVIKRQVKLLGDIIGIKIITELKTDCHKVYDLIMNNLSNLEKKHIKFIDIKDQPLSMKNGLSIYNIKAAYQNECNFELQIKSKIDSAWGDLDHTIFYKDYKVSPIKSTVQVSMNRIGMLLSELEHFLHDIRESDKEYNERSNFITECDLLQKRLSPLICEKLKVDYDITDISPQLIHFCKAIGVTIDNTIPEINFKSLEIRSDDDDVKHYVNIRNRDYKLMILESAFMSWFSQKNNDEVSIVNYRPAFTEYIKQLNKYLVEQIIQNNPNFDIGKVNDYIVICTTEYIKYIPSAKIYLSTTCHVDLIKQINYINDYWDEDRNVDDRNLILSAYIIQAFDGDYKMFIEDVNDGQFESSVPMMIKECIKNMKENDAIDKKLVIKLEHGIDNILIHMNRGE</sequence>